<dbReference type="EMBL" id="CP031158">
    <property type="protein sequence ID" value="AXG98632.1"/>
    <property type="molecule type" value="Genomic_DNA"/>
</dbReference>
<evidence type="ECO:0000256" key="1">
    <source>
        <dbReference type="ARBA" id="ARBA00004236"/>
    </source>
</evidence>
<dbReference type="PANTHER" id="PTHR43646">
    <property type="entry name" value="GLYCOSYLTRANSFERASE"/>
    <property type="match status" value="1"/>
</dbReference>
<dbReference type="GO" id="GO:0005886">
    <property type="term" value="C:plasma membrane"/>
    <property type="evidence" value="ECO:0007669"/>
    <property type="project" value="UniProtKB-SubCell"/>
</dbReference>
<dbReference type="Gene3D" id="3.90.550.10">
    <property type="entry name" value="Spore Coat Polysaccharide Biosynthesis Protein SpsA, Chain A"/>
    <property type="match status" value="1"/>
</dbReference>
<protein>
    <submittedName>
        <fullName evidence="8">Glycosyltransferase</fullName>
    </submittedName>
</protein>
<evidence type="ECO:0000256" key="2">
    <source>
        <dbReference type="ARBA" id="ARBA00022475"/>
    </source>
</evidence>
<gene>
    <name evidence="8" type="ORF">DVJ83_05040</name>
</gene>
<dbReference type="SUPFAM" id="SSF53448">
    <property type="entry name" value="Nucleotide-diphospho-sugar transferases"/>
    <property type="match status" value="1"/>
</dbReference>
<dbReference type="InterPro" id="IPR001173">
    <property type="entry name" value="Glyco_trans_2-like"/>
</dbReference>
<evidence type="ECO:0000313" key="9">
    <source>
        <dbReference type="Proteomes" id="UP000253744"/>
    </source>
</evidence>
<proteinExistence type="predicted"/>
<dbReference type="Proteomes" id="UP000253744">
    <property type="component" value="Chromosome"/>
</dbReference>
<evidence type="ECO:0000313" key="8">
    <source>
        <dbReference type="EMBL" id="AXG98632.1"/>
    </source>
</evidence>
<keyword evidence="5" id="KW-0472">Membrane</keyword>
<keyword evidence="3" id="KW-0328">Glycosyltransferase</keyword>
<dbReference type="AlphaFoldDB" id="A0A345IG10"/>
<keyword evidence="4 8" id="KW-0808">Transferase</keyword>
<sequence length="250" mass="26912">MCKAAHLAACYPVPVPEFSVIIPARNEAAYLPRTLQALEQQTLPPHEVLVVDNASRDQTAEIARAWGAQVLPCPVGGVARARQLGLETARSPWVATTDADSCPCPDWLAAYAQGAPGRVALYGPMRFWGLNEPWGRASGLAYSAFLHVCRVIGRPNLAGGNMAFSRQAALLAGGYPEVEAYEDVILGQNLARLGAIGYVPRALVETSARRLDRGVGPFLVQHLRNLTGHTRGYFGDDRLPPPPPDQDPAE</sequence>
<dbReference type="Pfam" id="PF00535">
    <property type="entry name" value="Glycos_transf_2"/>
    <property type="match status" value="1"/>
</dbReference>
<evidence type="ECO:0000256" key="4">
    <source>
        <dbReference type="ARBA" id="ARBA00022679"/>
    </source>
</evidence>
<evidence type="ECO:0000256" key="6">
    <source>
        <dbReference type="SAM" id="MobiDB-lite"/>
    </source>
</evidence>
<dbReference type="STRING" id="1288484.GCA_000348665_02234"/>
<evidence type="ECO:0000259" key="7">
    <source>
        <dbReference type="Pfam" id="PF00535"/>
    </source>
</evidence>
<dbReference type="KEGG" id="dwu:DVJ83_05040"/>
<organism evidence="8 9">
    <name type="scientific">Deinococcus wulumuqiensis</name>
    <dbReference type="NCBI Taxonomy" id="980427"/>
    <lineage>
        <taxon>Bacteria</taxon>
        <taxon>Thermotogati</taxon>
        <taxon>Deinococcota</taxon>
        <taxon>Deinococci</taxon>
        <taxon>Deinococcales</taxon>
        <taxon>Deinococcaceae</taxon>
        <taxon>Deinococcus</taxon>
    </lineage>
</organism>
<dbReference type="GO" id="GO:0016757">
    <property type="term" value="F:glycosyltransferase activity"/>
    <property type="evidence" value="ECO:0007669"/>
    <property type="project" value="UniProtKB-KW"/>
</dbReference>
<dbReference type="InterPro" id="IPR029044">
    <property type="entry name" value="Nucleotide-diphossugar_trans"/>
</dbReference>
<keyword evidence="2" id="KW-1003">Cell membrane</keyword>
<comment type="subcellular location">
    <subcellularLocation>
        <location evidence="1">Cell membrane</location>
    </subcellularLocation>
</comment>
<evidence type="ECO:0000256" key="3">
    <source>
        <dbReference type="ARBA" id="ARBA00022676"/>
    </source>
</evidence>
<evidence type="ECO:0000256" key="5">
    <source>
        <dbReference type="ARBA" id="ARBA00023136"/>
    </source>
</evidence>
<name>A0A345IG10_9DEIO</name>
<reference evidence="8 9" key="1">
    <citation type="submission" date="2018-07" db="EMBL/GenBank/DDBJ databases">
        <title>Complete Genome and Methylome Analysis of Deinococcus wulumuqiensis NEB 479.</title>
        <authorList>
            <person name="Fomenkov A."/>
            <person name="Luyten Y."/>
            <person name="Vincze T."/>
            <person name="Anton B.P."/>
            <person name="Clark T."/>
            <person name="Roberts R.J."/>
            <person name="Morgan R.D."/>
        </authorList>
    </citation>
    <scope>NUCLEOTIDE SEQUENCE [LARGE SCALE GENOMIC DNA]</scope>
    <source>
        <strain evidence="8 9">NEB 479</strain>
    </source>
</reference>
<feature type="compositionally biased region" description="Pro residues" evidence="6">
    <location>
        <begin position="240"/>
        <end position="250"/>
    </location>
</feature>
<dbReference type="PANTHER" id="PTHR43646:SF2">
    <property type="entry name" value="GLYCOSYLTRANSFERASE 2-LIKE DOMAIN-CONTAINING PROTEIN"/>
    <property type="match status" value="1"/>
</dbReference>
<feature type="region of interest" description="Disordered" evidence="6">
    <location>
        <begin position="231"/>
        <end position="250"/>
    </location>
</feature>
<accession>A0A345IG10</accession>
<feature type="domain" description="Glycosyltransferase 2-like" evidence="7">
    <location>
        <begin position="19"/>
        <end position="110"/>
    </location>
</feature>